<keyword evidence="2 5" id="KW-0689">Ribosomal protein</keyword>
<evidence type="ECO:0000256" key="4">
    <source>
        <dbReference type="ARBA" id="ARBA00035259"/>
    </source>
</evidence>
<dbReference type="GO" id="GO:0005737">
    <property type="term" value="C:cytoplasm"/>
    <property type="evidence" value="ECO:0007669"/>
    <property type="project" value="UniProtKB-ARBA"/>
</dbReference>
<dbReference type="AlphaFoldDB" id="A0A1F5NPF6"/>
<evidence type="ECO:0000313" key="8">
    <source>
        <dbReference type="EMBL" id="OGE79422.1"/>
    </source>
</evidence>
<feature type="compositionally biased region" description="Basic residues" evidence="7">
    <location>
        <begin position="123"/>
        <end position="142"/>
    </location>
</feature>
<evidence type="ECO:0000256" key="1">
    <source>
        <dbReference type="ARBA" id="ARBA00005251"/>
    </source>
</evidence>
<dbReference type="EMBL" id="MFEK01000003">
    <property type="protein sequence ID" value="OGE79422.1"/>
    <property type="molecule type" value="Genomic_DNA"/>
</dbReference>
<dbReference type="InterPro" id="IPR023035">
    <property type="entry name" value="Ribosomal_uS9_bac/plastid"/>
</dbReference>
<evidence type="ECO:0000256" key="7">
    <source>
        <dbReference type="SAM" id="MobiDB-lite"/>
    </source>
</evidence>
<gene>
    <name evidence="5" type="primary">rpsI</name>
    <name evidence="8" type="ORF">A2751_05310</name>
</gene>
<dbReference type="InterPro" id="IPR014721">
    <property type="entry name" value="Ribsml_uS5_D2-typ_fold_subgr"/>
</dbReference>
<comment type="similarity">
    <text evidence="1 5 6">Belongs to the universal ribosomal protein uS9 family.</text>
</comment>
<evidence type="ECO:0000256" key="5">
    <source>
        <dbReference type="HAMAP-Rule" id="MF_00532"/>
    </source>
</evidence>
<proteinExistence type="inferred from homology"/>
<dbReference type="NCBIfam" id="NF001099">
    <property type="entry name" value="PRK00132.1"/>
    <property type="match status" value="1"/>
</dbReference>
<dbReference type="InterPro" id="IPR020574">
    <property type="entry name" value="Ribosomal_uS9_CS"/>
</dbReference>
<dbReference type="GO" id="GO:0003735">
    <property type="term" value="F:structural constituent of ribosome"/>
    <property type="evidence" value="ECO:0007669"/>
    <property type="project" value="InterPro"/>
</dbReference>
<dbReference type="Gene3D" id="3.30.230.10">
    <property type="match status" value="1"/>
</dbReference>
<dbReference type="HAMAP" id="MF_00532_B">
    <property type="entry name" value="Ribosomal_uS9_B"/>
    <property type="match status" value="1"/>
</dbReference>
<evidence type="ECO:0000256" key="3">
    <source>
        <dbReference type="ARBA" id="ARBA00023274"/>
    </source>
</evidence>
<evidence type="ECO:0000313" key="9">
    <source>
        <dbReference type="Proteomes" id="UP000176864"/>
    </source>
</evidence>
<accession>A0A1F5NPF6</accession>
<sequence>MEKKATSPKKQHKEKYFFAVGRRKTAQARVKLFAEGKGEITVNQRTFESYFPTFGLQKMAQDPLTVLGLEKKMNAIVTTAGGGVGAQAKATSLGIARALILIDPTYRTVLKKDGFLKRDDRKKERKKPGLKRARRRPQWQKR</sequence>
<keyword evidence="3 5" id="KW-0687">Ribonucleoprotein</keyword>
<organism evidence="8 9">
    <name type="scientific">Candidatus Doudnabacteria bacterium RIFCSPHIGHO2_01_FULL_46_14</name>
    <dbReference type="NCBI Taxonomy" id="1817824"/>
    <lineage>
        <taxon>Bacteria</taxon>
        <taxon>Candidatus Doudnaibacteriota</taxon>
    </lineage>
</organism>
<dbReference type="STRING" id="1817824.A2751_05310"/>
<dbReference type="InterPro" id="IPR020568">
    <property type="entry name" value="Ribosomal_Su5_D2-typ_SF"/>
</dbReference>
<name>A0A1F5NPF6_9BACT</name>
<dbReference type="Pfam" id="PF00380">
    <property type="entry name" value="Ribosomal_S9"/>
    <property type="match status" value="1"/>
</dbReference>
<protein>
    <recommendedName>
        <fullName evidence="4 5">Small ribosomal subunit protein uS9</fullName>
    </recommendedName>
</protein>
<dbReference type="SUPFAM" id="SSF54211">
    <property type="entry name" value="Ribosomal protein S5 domain 2-like"/>
    <property type="match status" value="1"/>
</dbReference>
<dbReference type="InterPro" id="IPR000754">
    <property type="entry name" value="Ribosomal_uS9"/>
</dbReference>
<dbReference type="Proteomes" id="UP000176864">
    <property type="component" value="Unassembled WGS sequence"/>
</dbReference>
<dbReference type="GO" id="GO:0003723">
    <property type="term" value="F:RNA binding"/>
    <property type="evidence" value="ECO:0007669"/>
    <property type="project" value="TreeGrafter"/>
</dbReference>
<comment type="caution">
    <text evidence="8">The sequence shown here is derived from an EMBL/GenBank/DDBJ whole genome shotgun (WGS) entry which is preliminary data.</text>
</comment>
<evidence type="ECO:0000256" key="2">
    <source>
        <dbReference type="ARBA" id="ARBA00022980"/>
    </source>
</evidence>
<dbReference type="PANTHER" id="PTHR21569">
    <property type="entry name" value="RIBOSOMAL PROTEIN S9"/>
    <property type="match status" value="1"/>
</dbReference>
<reference evidence="8 9" key="1">
    <citation type="journal article" date="2016" name="Nat. Commun.">
        <title>Thousands of microbial genomes shed light on interconnected biogeochemical processes in an aquifer system.</title>
        <authorList>
            <person name="Anantharaman K."/>
            <person name="Brown C.T."/>
            <person name="Hug L.A."/>
            <person name="Sharon I."/>
            <person name="Castelle C.J."/>
            <person name="Probst A.J."/>
            <person name="Thomas B.C."/>
            <person name="Singh A."/>
            <person name="Wilkins M.J."/>
            <person name="Karaoz U."/>
            <person name="Brodie E.L."/>
            <person name="Williams K.H."/>
            <person name="Hubbard S.S."/>
            <person name="Banfield J.F."/>
        </authorList>
    </citation>
    <scope>NUCLEOTIDE SEQUENCE [LARGE SCALE GENOMIC DNA]</scope>
</reference>
<dbReference type="FunFam" id="3.30.230.10:FF:000001">
    <property type="entry name" value="30S ribosomal protein S9"/>
    <property type="match status" value="1"/>
</dbReference>
<dbReference type="PANTHER" id="PTHR21569:SF1">
    <property type="entry name" value="SMALL RIBOSOMAL SUBUNIT PROTEIN US9M"/>
    <property type="match status" value="1"/>
</dbReference>
<dbReference type="GO" id="GO:0006412">
    <property type="term" value="P:translation"/>
    <property type="evidence" value="ECO:0007669"/>
    <property type="project" value="UniProtKB-UniRule"/>
</dbReference>
<dbReference type="GO" id="GO:0015935">
    <property type="term" value="C:small ribosomal subunit"/>
    <property type="evidence" value="ECO:0007669"/>
    <property type="project" value="TreeGrafter"/>
</dbReference>
<dbReference type="PROSITE" id="PS00360">
    <property type="entry name" value="RIBOSOMAL_S9"/>
    <property type="match status" value="1"/>
</dbReference>
<feature type="region of interest" description="Disordered" evidence="7">
    <location>
        <begin position="117"/>
        <end position="142"/>
    </location>
</feature>
<evidence type="ECO:0000256" key="6">
    <source>
        <dbReference type="RuleBase" id="RU003815"/>
    </source>
</evidence>